<evidence type="ECO:0000256" key="6">
    <source>
        <dbReference type="SAM" id="MobiDB-lite"/>
    </source>
</evidence>
<evidence type="ECO:0000256" key="3">
    <source>
        <dbReference type="ARBA" id="ARBA00022833"/>
    </source>
</evidence>
<dbReference type="GeneID" id="5235272"/>
<reference evidence="8 9" key="1">
    <citation type="journal article" date="2009" name="Nature">
        <title>Evolution of pathogenicity and sexual reproduction in eight Candida genomes.</title>
        <authorList>
            <person name="Butler G."/>
            <person name="Rasmussen M.D."/>
            <person name="Lin M.F."/>
            <person name="Santos M.A."/>
            <person name="Sakthikumar S."/>
            <person name="Munro C.A."/>
            <person name="Rheinbay E."/>
            <person name="Grabherr M."/>
            <person name="Forche A."/>
            <person name="Reedy J.L."/>
            <person name="Agrafioti I."/>
            <person name="Arnaud M.B."/>
            <person name="Bates S."/>
            <person name="Brown A.J."/>
            <person name="Brunke S."/>
            <person name="Costanzo M.C."/>
            <person name="Fitzpatrick D.A."/>
            <person name="de Groot P.W."/>
            <person name="Harris D."/>
            <person name="Hoyer L.L."/>
            <person name="Hube B."/>
            <person name="Klis F.M."/>
            <person name="Kodira C."/>
            <person name="Lennard N."/>
            <person name="Logue M.E."/>
            <person name="Martin R."/>
            <person name="Neiman A.M."/>
            <person name="Nikolaou E."/>
            <person name="Quail M.A."/>
            <person name="Quinn J."/>
            <person name="Santos M.C."/>
            <person name="Schmitzberger F.F."/>
            <person name="Sherlock G."/>
            <person name="Shah P."/>
            <person name="Silverstein K.A."/>
            <person name="Skrzypek M.S."/>
            <person name="Soll D."/>
            <person name="Staggs R."/>
            <person name="Stansfield I."/>
            <person name="Stumpf M.P."/>
            <person name="Sudbery P.E."/>
            <person name="Srikantha T."/>
            <person name="Zeng Q."/>
            <person name="Berman J."/>
            <person name="Berriman M."/>
            <person name="Heitman J."/>
            <person name="Gow N.A."/>
            <person name="Lorenz M.C."/>
            <person name="Birren B.W."/>
            <person name="Kellis M."/>
            <person name="Cuomo C.A."/>
        </authorList>
    </citation>
    <scope>NUCLEOTIDE SEQUENCE [LARGE SCALE GENOMIC DNA]</scope>
    <source>
        <strain evidence="9">ATCC 11503 / BCRC 21390 / CBS 2605 / JCM 1781 / NBRC 1676 / NRRL YB-4239</strain>
    </source>
</reference>
<dbReference type="Pfam" id="PF00320">
    <property type="entry name" value="GATA"/>
    <property type="match status" value="1"/>
</dbReference>
<dbReference type="SUPFAM" id="SSF57716">
    <property type="entry name" value="Glucocorticoid receptor-like (DNA-binding domain)"/>
    <property type="match status" value="1"/>
</dbReference>
<dbReference type="SMART" id="SM00401">
    <property type="entry name" value="ZnF_GATA"/>
    <property type="match status" value="1"/>
</dbReference>
<dbReference type="STRING" id="379508.A5DT97"/>
<dbReference type="InterPro" id="IPR013088">
    <property type="entry name" value="Znf_NHR/GATA"/>
</dbReference>
<feature type="compositionally biased region" description="Basic and acidic residues" evidence="6">
    <location>
        <begin position="282"/>
        <end position="295"/>
    </location>
</feature>
<feature type="region of interest" description="Disordered" evidence="6">
    <location>
        <begin position="268"/>
        <end position="317"/>
    </location>
</feature>
<dbReference type="GO" id="GO:0006355">
    <property type="term" value="P:regulation of DNA-templated transcription"/>
    <property type="evidence" value="ECO:0007669"/>
    <property type="project" value="InterPro"/>
</dbReference>
<feature type="compositionally biased region" description="Basic residues" evidence="6">
    <location>
        <begin position="332"/>
        <end position="341"/>
    </location>
</feature>
<dbReference type="Proteomes" id="UP000001996">
    <property type="component" value="Unassembled WGS sequence"/>
</dbReference>
<gene>
    <name evidence="8" type="ORF">LELG_00583</name>
</gene>
<dbReference type="OrthoDB" id="2162994at2759"/>
<evidence type="ECO:0000313" key="8">
    <source>
        <dbReference type="EMBL" id="EDK42405.1"/>
    </source>
</evidence>
<dbReference type="PROSITE" id="PS50114">
    <property type="entry name" value="GATA_ZN_FINGER_2"/>
    <property type="match status" value="1"/>
</dbReference>
<dbReference type="GO" id="GO:0043565">
    <property type="term" value="F:sequence-specific DNA binding"/>
    <property type="evidence" value="ECO:0007669"/>
    <property type="project" value="InterPro"/>
</dbReference>
<dbReference type="InterPro" id="IPR051140">
    <property type="entry name" value="GATA_TF"/>
</dbReference>
<organism evidence="8 9">
    <name type="scientific">Lodderomyces elongisporus (strain ATCC 11503 / CBS 2605 / JCM 1781 / NBRC 1676 / NRRL YB-4239)</name>
    <name type="common">Yeast</name>
    <name type="synonym">Saccharomyces elongisporus</name>
    <dbReference type="NCBI Taxonomy" id="379508"/>
    <lineage>
        <taxon>Eukaryota</taxon>
        <taxon>Fungi</taxon>
        <taxon>Dikarya</taxon>
        <taxon>Ascomycota</taxon>
        <taxon>Saccharomycotina</taxon>
        <taxon>Pichiomycetes</taxon>
        <taxon>Debaryomycetaceae</taxon>
        <taxon>Candida/Lodderomyces clade</taxon>
        <taxon>Lodderomyces</taxon>
    </lineage>
</organism>
<keyword evidence="2 4" id="KW-0863">Zinc-finger</keyword>
<evidence type="ECO:0000256" key="1">
    <source>
        <dbReference type="ARBA" id="ARBA00022723"/>
    </source>
</evidence>
<evidence type="ECO:0000259" key="7">
    <source>
        <dbReference type="PROSITE" id="PS50114"/>
    </source>
</evidence>
<feature type="compositionally biased region" description="Low complexity" evidence="6">
    <location>
        <begin position="342"/>
        <end position="355"/>
    </location>
</feature>
<name>A5DT97_LODEL</name>
<accession>A5DT97</accession>
<evidence type="ECO:0000256" key="2">
    <source>
        <dbReference type="ARBA" id="ARBA00022771"/>
    </source>
</evidence>
<feature type="region of interest" description="Disordered" evidence="6">
    <location>
        <begin position="331"/>
        <end position="362"/>
    </location>
</feature>
<keyword evidence="5" id="KW-0175">Coiled coil</keyword>
<dbReference type="CDD" id="cd00202">
    <property type="entry name" value="ZnF_GATA"/>
    <property type="match status" value="1"/>
</dbReference>
<dbReference type="EMBL" id="CH981524">
    <property type="protein sequence ID" value="EDK42405.1"/>
    <property type="molecule type" value="Genomic_DNA"/>
</dbReference>
<dbReference type="VEuPathDB" id="FungiDB:LELG_00583"/>
<dbReference type="InParanoid" id="A5DT97"/>
<dbReference type="Gene3D" id="3.30.50.10">
    <property type="entry name" value="Erythroid Transcription Factor GATA-1, subunit A"/>
    <property type="match status" value="1"/>
</dbReference>
<dbReference type="AlphaFoldDB" id="A5DT97"/>
<keyword evidence="3" id="KW-0862">Zinc</keyword>
<dbReference type="PROSITE" id="PS00344">
    <property type="entry name" value="GATA_ZN_FINGER_1"/>
    <property type="match status" value="1"/>
</dbReference>
<evidence type="ECO:0000256" key="4">
    <source>
        <dbReference type="PROSITE-ProRule" id="PRU00094"/>
    </source>
</evidence>
<protein>
    <recommendedName>
        <fullName evidence="7">GATA-type domain-containing protein</fullName>
    </recommendedName>
</protein>
<proteinExistence type="predicted"/>
<keyword evidence="1" id="KW-0479">Metal-binding</keyword>
<evidence type="ECO:0000256" key="5">
    <source>
        <dbReference type="SAM" id="Coils"/>
    </source>
</evidence>
<evidence type="ECO:0000313" key="9">
    <source>
        <dbReference type="Proteomes" id="UP000001996"/>
    </source>
</evidence>
<dbReference type="HOGENOM" id="CLU_634580_0_0_1"/>
<sequence length="469" mass="52316">MNKRVYHEAGPVPRLPSFQQLNETIKDTDPNTELVGEGFGGATAAAVSKTLAAATKTTTSSSLESSAAEAEAEAEAAEATAVAATAAKNILQYSSAFKNLALYQESQAIGNPNKIARTLTVGGSNPYSSGLGPDYSYGSNMLYTRHESYPNQYYNFASDVVRHTPDSKTPDSIEEMKLNSRPDNDELMHLSYVEDLSYVDDVILFLTDLQQKCSGGSSSYYTALEYKAMDTFSRIRNSVDIEDILVKMKKTTLLLKQFKATKMKLGGDLDDTTTTNAAPFITKRDKSPLLQTHKEKSQKRQKREQISVPLPTGPRILPFELNNHHLIDNYQHHQHQHHHHQNNSNSNSSNNNNNNCNSFDTASASAHDHSYARIVSHGNEQHTVQNTAQHYRINNNLNPELISKPDVVCQHCSSHETPEWRRGPEGSRTLCNACGLFYSKLIKKYGSREADRVMLERKQTGTVNDRRIF</sequence>
<dbReference type="KEGG" id="lel:PVL30_000567"/>
<dbReference type="InterPro" id="IPR000679">
    <property type="entry name" value="Znf_GATA"/>
</dbReference>
<dbReference type="PANTHER" id="PTHR45658">
    <property type="entry name" value="GATA TRANSCRIPTION FACTOR"/>
    <property type="match status" value="1"/>
</dbReference>
<feature type="domain" description="GATA-type" evidence="7">
    <location>
        <begin position="403"/>
        <end position="438"/>
    </location>
</feature>
<dbReference type="GO" id="GO:0008270">
    <property type="term" value="F:zinc ion binding"/>
    <property type="evidence" value="ECO:0007669"/>
    <property type="project" value="UniProtKB-KW"/>
</dbReference>
<keyword evidence="9" id="KW-1185">Reference proteome</keyword>
<feature type="coiled-coil region" evidence="5">
    <location>
        <begin position="60"/>
        <end position="87"/>
    </location>
</feature>
<dbReference type="eggNOG" id="KOG1601">
    <property type="taxonomic scope" value="Eukaryota"/>
</dbReference>